<accession>A0ABX6F015</accession>
<reference evidence="2 3" key="1">
    <citation type="submission" date="2016-03" db="EMBL/GenBank/DDBJ databases">
        <title>How can Kluyveromyces marxianus grow so fast - potential evolutionary course in Saccharomyces Complex revealed by comparative genomics.</title>
        <authorList>
            <person name="Mo W."/>
            <person name="Lu W."/>
            <person name="Yang X."/>
            <person name="Qi J."/>
            <person name="Lv H."/>
        </authorList>
    </citation>
    <scope>NUCLEOTIDE SEQUENCE [LARGE SCALE GENOMIC DNA]</scope>
    <source>
        <strain evidence="2 3">FIM1</strain>
    </source>
</reference>
<feature type="region of interest" description="Disordered" evidence="1">
    <location>
        <begin position="1"/>
        <end position="23"/>
    </location>
</feature>
<protein>
    <submittedName>
        <fullName evidence="2">YIL083C</fullName>
    </submittedName>
</protein>
<reference evidence="2 3" key="2">
    <citation type="submission" date="2019-11" db="EMBL/GenBank/DDBJ databases">
        <authorList>
            <person name="Lu H."/>
        </authorList>
    </citation>
    <scope>NUCLEOTIDE SEQUENCE [LARGE SCALE GENOMIC DNA]</scope>
    <source>
        <strain evidence="2 3">FIM1</strain>
    </source>
</reference>
<dbReference type="Gene3D" id="3.40.50.10300">
    <property type="entry name" value="CoaB-like"/>
    <property type="match status" value="1"/>
</dbReference>
<organism evidence="2 3">
    <name type="scientific">Kluyveromyces marxianus</name>
    <name type="common">Yeast</name>
    <name type="synonym">Candida kefyr</name>
    <dbReference type="NCBI Taxonomy" id="4911"/>
    <lineage>
        <taxon>Eukaryota</taxon>
        <taxon>Fungi</taxon>
        <taxon>Dikarya</taxon>
        <taxon>Ascomycota</taxon>
        <taxon>Saccharomycotina</taxon>
        <taxon>Saccharomycetes</taxon>
        <taxon>Saccharomycetales</taxon>
        <taxon>Saccharomycetaceae</taxon>
        <taxon>Kluyveromyces</taxon>
    </lineage>
</organism>
<evidence type="ECO:0000256" key="1">
    <source>
        <dbReference type="SAM" id="MobiDB-lite"/>
    </source>
</evidence>
<sequence length="378" mass="43545">MLWHDHSPTCSSTARYHPPMPNSRIHTSITEVSKAIDRSVDESSLPVAHLTDEDNYFTTNPKPPYLDELLRETTEFINYQRANGRENIVLVTSGGTTVPLENNTVRFIDNFSAGTRGASSAEQFLFHGYSVIFLHREFSLTPFNRPFIHNTETNFLDYFDENGQLSEQYRDVILENKRHYDRFMYQEKRLLMLPFTTVNQYLWSLKTIATLMNDNGCLFYLAAAVSDFFVPYSRLPQHKIQSQEANRKLNESSSDGQCNSSTTVEGKLVVNLDPVPKFLRRLVESWATQAMIISFKLETDDKILIHKARQALDRYNHQLVIGNLLQTRNKEVVFVSENNRDGDWIRTGGGANSNIEELIVQEVVKRHDAWRKDARKTG</sequence>
<dbReference type="PANTHER" id="PTHR12290">
    <property type="entry name" value="CORNICHON-RELATED"/>
    <property type="match status" value="1"/>
</dbReference>
<proteinExistence type="predicted"/>
<keyword evidence="3" id="KW-1185">Reference proteome</keyword>
<name>A0ABX6F015_KLUMA</name>
<evidence type="ECO:0000313" key="3">
    <source>
        <dbReference type="Proteomes" id="UP000422736"/>
    </source>
</evidence>
<dbReference type="Proteomes" id="UP000422736">
    <property type="component" value="Chromosome 8"/>
</dbReference>
<dbReference type="SUPFAM" id="SSF102645">
    <property type="entry name" value="CoaB-like"/>
    <property type="match status" value="1"/>
</dbReference>
<dbReference type="EMBL" id="CP015060">
    <property type="protein sequence ID" value="QGN17687.1"/>
    <property type="molecule type" value="Genomic_DNA"/>
</dbReference>
<dbReference type="InterPro" id="IPR035929">
    <property type="entry name" value="CoaB-like_sf"/>
</dbReference>
<evidence type="ECO:0000313" key="2">
    <source>
        <dbReference type="EMBL" id="QGN17687.1"/>
    </source>
</evidence>
<gene>
    <name evidence="2" type="primary">CAB2</name>
    <name evidence="2" type="ORF">FIM1_4894</name>
</gene>